<accession>A0A511AW38</accession>
<sequence length="472" mass="49941">MNRPWLTTSLIGVIAAMGGIGVHHEARVELERGLSRFQATLPPGATFTYSSAHPAILARGAVLTDVILQNGNQTFRASKMHVGHPQSTPDGGLVISSLDIRDPSVQTPSLIMHADALSFRKLVTPPPEAGSTNLTTINLDHVALAHGRVDHLTIQNIARAQSASTPQIYNVTSDKVSIDGYGPTTTTTLSLTNTTAIVGRTIIKPGQPPRPFSAQLSLQTFRLKQASLPEIIGALQNGTPTPLNTPPAESFSADGFQISAPVGNFRIDRMTGSGKQLSGIASSQFLMSGLHVRVPGKMLPLTIDGAHSSVRITQHNNPQTGEANSNWQLAIPSFANVTLDLHLTLPAQEKDTIVQRTSQQILNGSTLSSLAISVQGDRFINGLSRLTSNTKLDDAGLASAKQRNVQVVSMLLAPFPNLGAVPDFLSDPKGRTLTLSYAPASPLPLGALGAVASRSTSILQLINPNDLKAVVQ</sequence>
<dbReference type="EMBL" id="BJUZ01000001">
    <property type="protein sequence ID" value="GEK92425.1"/>
    <property type="molecule type" value="Genomic_DNA"/>
</dbReference>
<dbReference type="OrthoDB" id="7257195at2"/>
<comment type="caution">
    <text evidence="1">The sequence shown here is derived from an EMBL/GenBank/DDBJ whole genome shotgun (WGS) entry which is preliminary data.</text>
</comment>
<dbReference type="Proteomes" id="UP000321230">
    <property type="component" value="Unassembled WGS sequence"/>
</dbReference>
<proteinExistence type="predicted"/>
<dbReference type="RefSeq" id="WP_146793142.1">
    <property type="nucleotide sequence ID" value="NZ_BARC01000005.1"/>
</dbReference>
<keyword evidence="2" id="KW-1185">Reference proteome</keyword>
<evidence type="ECO:0008006" key="3">
    <source>
        <dbReference type="Google" id="ProtNLM"/>
    </source>
</evidence>
<dbReference type="AlphaFoldDB" id="A0A511AW38"/>
<reference evidence="1 2" key="1">
    <citation type="submission" date="2019-07" db="EMBL/GenBank/DDBJ databases">
        <title>Whole genome shotgun sequence of Gluconobacter wancherniae NBRC 103581.</title>
        <authorList>
            <person name="Hosoyama A."/>
            <person name="Uohara A."/>
            <person name="Ohji S."/>
            <person name="Ichikawa N."/>
        </authorList>
    </citation>
    <scope>NUCLEOTIDE SEQUENCE [LARGE SCALE GENOMIC DNA]</scope>
    <source>
        <strain evidence="1 2">NBRC 103581</strain>
    </source>
</reference>
<gene>
    <name evidence="1" type="ORF">GWA01_01950</name>
</gene>
<name>A0A511AW38_9PROT</name>
<protein>
    <recommendedName>
        <fullName evidence="3">DUF2125 domain-containing protein</fullName>
    </recommendedName>
</protein>
<evidence type="ECO:0000313" key="1">
    <source>
        <dbReference type="EMBL" id="GEK92425.1"/>
    </source>
</evidence>
<evidence type="ECO:0000313" key="2">
    <source>
        <dbReference type="Proteomes" id="UP000321230"/>
    </source>
</evidence>
<organism evidence="1 2">
    <name type="scientific">Gluconobacter wancherniae NBRC 103581</name>
    <dbReference type="NCBI Taxonomy" id="656744"/>
    <lineage>
        <taxon>Bacteria</taxon>
        <taxon>Pseudomonadati</taxon>
        <taxon>Pseudomonadota</taxon>
        <taxon>Alphaproteobacteria</taxon>
        <taxon>Acetobacterales</taxon>
        <taxon>Acetobacteraceae</taxon>
        <taxon>Gluconobacter</taxon>
    </lineage>
</organism>